<dbReference type="AlphaFoldDB" id="A0A8R7QPG2"/>
<reference evidence="1" key="3">
    <citation type="submission" date="2022-06" db="UniProtKB">
        <authorList>
            <consortium name="EnsemblPlants"/>
        </authorList>
    </citation>
    <scope>IDENTIFICATION</scope>
</reference>
<name>A0A8R7QPG2_TRIUA</name>
<proteinExistence type="predicted"/>
<dbReference type="Gramene" id="TuG1812G0600002646.01.T01">
    <property type="protein sequence ID" value="TuG1812G0600002646.01.T01.cds454156"/>
    <property type="gene ID" value="TuG1812G0600002646.01"/>
</dbReference>
<reference evidence="1" key="2">
    <citation type="submission" date="2018-03" db="EMBL/GenBank/DDBJ databases">
        <title>The Triticum urartu genome reveals the dynamic nature of wheat genome evolution.</title>
        <authorList>
            <person name="Ling H."/>
            <person name="Ma B."/>
            <person name="Shi X."/>
            <person name="Liu H."/>
            <person name="Dong L."/>
            <person name="Sun H."/>
            <person name="Cao Y."/>
            <person name="Gao Q."/>
            <person name="Zheng S."/>
            <person name="Li Y."/>
            <person name="Yu Y."/>
            <person name="Du H."/>
            <person name="Qi M."/>
            <person name="Li Y."/>
            <person name="Yu H."/>
            <person name="Cui Y."/>
            <person name="Wang N."/>
            <person name="Chen C."/>
            <person name="Wu H."/>
            <person name="Zhao Y."/>
            <person name="Zhang J."/>
            <person name="Li Y."/>
            <person name="Zhou W."/>
            <person name="Zhang B."/>
            <person name="Hu W."/>
            <person name="Eijk M."/>
            <person name="Tang J."/>
            <person name="Witsenboer H."/>
            <person name="Zhao S."/>
            <person name="Li Z."/>
            <person name="Zhang A."/>
            <person name="Wang D."/>
            <person name="Liang C."/>
        </authorList>
    </citation>
    <scope>NUCLEOTIDE SEQUENCE [LARGE SCALE GENOMIC DNA]</scope>
    <source>
        <strain evidence="1">cv. G1812</strain>
    </source>
</reference>
<organism evidence="1 2">
    <name type="scientific">Triticum urartu</name>
    <name type="common">Red wild einkorn</name>
    <name type="synonym">Crithodium urartu</name>
    <dbReference type="NCBI Taxonomy" id="4572"/>
    <lineage>
        <taxon>Eukaryota</taxon>
        <taxon>Viridiplantae</taxon>
        <taxon>Streptophyta</taxon>
        <taxon>Embryophyta</taxon>
        <taxon>Tracheophyta</taxon>
        <taxon>Spermatophyta</taxon>
        <taxon>Magnoliopsida</taxon>
        <taxon>Liliopsida</taxon>
        <taxon>Poales</taxon>
        <taxon>Poaceae</taxon>
        <taxon>BOP clade</taxon>
        <taxon>Pooideae</taxon>
        <taxon>Triticodae</taxon>
        <taxon>Triticeae</taxon>
        <taxon>Triticinae</taxon>
        <taxon>Triticum</taxon>
    </lineage>
</organism>
<dbReference type="EnsemblPlants" id="TuG1812G0600002646.01.T01">
    <property type="protein sequence ID" value="TuG1812G0600002646.01.T01.cds454156"/>
    <property type="gene ID" value="TuG1812G0600002646.01"/>
</dbReference>
<evidence type="ECO:0000313" key="2">
    <source>
        <dbReference type="Proteomes" id="UP000015106"/>
    </source>
</evidence>
<accession>A0A8R7QPG2</accession>
<evidence type="ECO:0000313" key="1">
    <source>
        <dbReference type="EnsemblPlants" id="TuG1812G0600002646.01.T01.cds454156"/>
    </source>
</evidence>
<dbReference type="Proteomes" id="UP000015106">
    <property type="component" value="Chromosome 6"/>
</dbReference>
<sequence>TSCVLLRWPPLASNHIAYKIDSRNATVMCVKRIRYVHVHNLQQLYGELIDYSVVVAATTDFFLRWSSSPFNNSLVSWLHL</sequence>
<reference evidence="2" key="1">
    <citation type="journal article" date="2013" name="Nature">
        <title>Draft genome of the wheat A-genome progenitor Triticum urartu.</title>
        <authorList>
            <person name="Ling H.Q."/>
            <person name="Zhao S."/>
            <person name="Liu D."/>
            <person name="Wang J."/>
            <person name="Sun H."/>
            <person name="Zhang C."/>
            <person name="Fan H."/>
            <person name="Li D."/>
            <person name="Dong L."/>
            <person name="Tao Y."/>
            <person name="Gao C."/>
            <person name="Wu H."/>
            <person name="Li Y."/>
            <person name="Cui Y."/>
            <person name="Guo X."/>
            <person name="Zheng S."/>
            <person name="Wang B."/>
            <person name="Yu K."/>
            <person name="Liang Q."/>
            <person name="Yang W."/>
            <person name="Lou X."/>
            <person name="Chen J."/>
            <person name="Feng M."/>
            <person name="Jian J."/>
            <person name="Zhang X."/>
            <person name="Luo G."/>
            <person name="Jiang Y."/>
            <person name="Liu J."/>
            <person name="Wang Z."/>
            <person name="Sha Y."/>
            <person name="Zhang B."/>
            <person name="Wu H."/>
            <person name="Tang D."/>
            <person name="Shen Q."/>
            <person name="Xue P."/>
            <person name="Zou S."/>
            <person name="Wang X."/>
            <person name="Liu X."/>
            <person name="Wang F."/>
            <person name="Yang Y."/>
            <person name="An X."/>
            <person name="Dong Z."/>
            <person name="Zhang K."/>
            <person name="Zhang X."/>
            <person name="Luo M.C."/>
            <person name="Dvorak J."/>
            <person name="Tong Y."/>
            <person name="Wang J."/>
            <person name="Yang H."/>
            <person name="Li Z."/>
            <person name="Wang D."/>
            <person name="Zhang A."/>
            <person name="Wang J."/>
        </authorList>
    </citation>
    <scope>NUCLEOTIDE SEQUENCE</scope>
    <source>
        <strain evidence="2">cv. G1812</strain>
    </source>
</reference>
<protein>
    <submittedName>
        <fullName evidence="1">Uncharacterized protein</fullName>
    </submittedName>
</protein>
<keyword evidence="2" id="KW-1185">Reference proteome</keyword>